<gene>
    <name evidence="5" type="ORF">PCOR1329_LOCUS75546</name>
</gene>
<keyword evidence="1" id="KW-0596">Phosphopantetheine</keyword>
<feature type="region of interest" description="Disordered" evidence="3">
    <location>
        <begin position="42"/>
        <end position="61"/>
    </location>
</feature>
<dbReference type="Gene3D" id="3.40.47.10">
    <property type="match status" value="1"/>
</dbReference>
<dbReference type="PROSITE" id="PS52004">
    <property type="entry name" value="KS3_2"/>
    <property type="match status" value="1"/>
</dbReference>
<dbReference type="SUPFAM" id="SSF47336">
    <property type="entry name" value="ACP-like"/>
    <property type="match status" value="1"/>
</dbReference>
<dbReference type="SUPFAM" id="SSF53901">
    <property type="entry name" value="Thiolase-like"/>
    <property type="match status" value="1"/>
</dbReference>
<evidence type="ECO:0000313" key="6">
    <source>
        <dbReference type="Proteomes" id="UP001189429"/>
    </source>
</evidence>
<dbReference type="PANTHER" id="PTHR43775:SF37">
    <property type="entry name" value="SI:DKEY-61P9.11"/>
    <property type="match status" value="1"/>
</dbReference>
<evidence type="ECO:0000256" key="2">
    <source>
        <dbReference type="ARBA" id="ARBA00022553"/>
    </source>
</evidence>
<keyword evidence="2" id="KW-0597">Phosphoprotein</keyword>
<evidence type="ECO:0000259" key="4">
    <source>
        <dbReference type="PROSITE" id="PS52004"/>
    </source>
</evidence>
<dbReference type="InterPro" id="IPR016039">
    <property type="entry name" value="Thiolase-like"/>
</dbReference>
<dbReference type="SMART" id="SM00825">
    <property type="entry name" value="PKS_KS"/>
    <property type="match status" value="1"/>
</dbReference>
<evidence type="ECO:0000256" key="1">
    <source>
        <dbReference type="ARBA" id="ARBA00022450"/>
    </source>
</evidence>
<protein>
    <recommendedName>
        <fullName evidence="4">Ketosynthase family 3 (KS3) domain-containing protein</fullName>
    </recommendedName>
</protein>
<evidence type="ECO:0000313" key="5">
    <source>
        <dbReference type="EMBL" id="CAK0897321.1"/>
    </source>
</evidence>
<dbReference type="InterPro" id="IPR014030">
    <property type="entry name" value="Ketoacyl_synth_N"/>
</dbReference>
<dbReference type="EMBL" id="CAUYUJ010020316">
    <property type="protein sequence ID" value="CAK0897321.1"/>
    <property type="molecule type" value="Genomic_DNA"/>
</dbReference>
<reference evidence="5" key="1">
    <citation type="submission" date="2023-10" db="EMBL/GenBank/DDBJ databases">
        <authorList>
            <person name="Chen Y."/>
            <person name="Shah S."/>
            <person name="Dougan E. K."/>
            <person name="Thang M."/>
            <person name="Chan C."/>
        </authorList>
    </citation>
    <scope>NUCLEOTIDE SEQUENCE [LARGE SCALE GENOMIC DNA]</scope>
</reference>
<feature type="domain" description="Ketosynthase family 3 (KS3)" evidence="4">
    <location>
        <begin position="64"/>
        <end position="202"/>
    </location>
</feature>
<dbReference type="InterPro" id="IPR050091">
    <property type="entry name" value="PKS_NRPS_Biosynth_Enz"/>
</dbReference>
<comment type="caution">
    <text evidence="5">The sequence shown here is derived from an EMBL/GenBank/DDBJ whole genome shotgun (WGS) entry which is preliminary data.</text>
</comment>
<keyword evidence="6" id="KW-1185">Reference proteome</keyword>
<name>A0ABN9XCL2_9DINO</name>
<dbReference type="InterPro" id="IPR036736">
    <property type="entry name" value="ACP-like_sf"/>
</dbReference>
<sequence length="202" mass="21281">MLASRIANELSEGYGISVSVLDIYTNSTLGALLDFLDGQGKSSGAPGGRQRGRRALPQAPGQGAPEIAIVGLAGRFPGAVDADAFWQNIVKGAVSMTTFSKEYLMSKGVPEVALAHKDFVPGAYMINDADKFDHQFFGINRNEAAHMDPQHRVFIETTWAALDNAALPPRSGLSDTVVGVFAAAGIDGGPAATLSTTWMVSR</sequence>
<dbReference type="PANTHER" id="PTHR43775">
    <property type="entry name" value="FATTY ACID SYNTHASE"/>
    <property type="match status" value="1"/>
</dbReference>
<organism evidence="5 6">
    <name type="scientific">Prorocentrum cordatum</name>
    <dbReference type="NCBI Taxonomy" id="2364126"/>
    <lineage>
        <taxon>Eukaryota</taxon>
        <taxon>Sar</taxon>
        <taxon>Alveolata</taxon>
        <taxon>Dinophyceae</taxon>
        <taxon>Prorocentrales</taxon>
        <taxon>Prorocentraceae</taxon>
        <taxon>Prorocentrum</taxon>
    </lineage>
</organism>
<dbReference type="Pfam" id="PF00109">
    <property type="entry name" value="ketoacyl-synt"/>
    <property type="match status" value="1"/>
</dbReference>
<evidence type="ECO:0000256" key="3">
    <source>
        <dbReference type="SAM" id="MobiDB-lite"/>
    </source>
</evidence>
<accession>A0ABN9XCL2</accession>
<proteinExistence type="predicted"/>
<dbReference type="Proteomes" id="UP001189429">
    <property type="component" value="Unassembled WGS sequence"/>
</dbReference>
<dbReference type="InterPro" id="IPR020841">
    <property type="entry name" value="PKS_Beta-ketoAc_synthase_dom"/>
</dbReference>